<dbReference type="EC" id="4.3.1.15" evidence="4"/>
<dbReference type="EMBL" id="JAVUPU010000003">
    <property type="protein sequence ID" value="MDT9598702.1"/>
    <property type="molecule type" value="Genomic_DNA"/>
</dbReference>
<dbReference type="NCBIfam" id="NF006058">
    <property type="entry name" value="PRK08206.1"/>
    <property type="match status" value="1"/>
</dbReference>
<evidence type="ECO:0000313" key="4">
    <source>
        <dbReference type="EMBL" id="MDT9598702.1"/>
    </source>
</evidence>
<comment type="cofactor">
    <cofactor evidence="1">
        <name>pyridoxal 5'-phosphate</name>
        <dbReference type="ChEBI" id="CHEBI:597326"/>
    </cofactor>
</comment>
<evidence type="ECO:0000313" key="5">
    <source>
        <dbReference type="Proteomes" id="UP001259572"/>
    </source>
</evidence>
<dbReference type="SUPFAM" id="SSF53686">
    <property type="entry name" value="Tryptophan synthase beta subunit-like PLP-dependent enzymes"/>
    <property type="match status" value="1"/>
</dbReference>
<dbReference type="Gene3D" id="3.40.50.1100">
    <property type="match status" value="2"/>
</dbReference>
<evidence type="ECO:0000256" key="1">
    <source>
        <dbReference type="ARBA" id="ARBA00001933"/>
    </source>
</evidence>
<dbReference type="NCBIfam" id="TIGR01747">
    <property type="entry name" value="diampropi_NH3ly"/>
    <property type="match status" value="1"/>
</dbReference>
<reference evidence="4 5" key="1">
    <citation type="submission" date="2023-05" db="EMBL/GenBank/DDBJ databases">
        <authorList>
            <person name="Guo Y."/>
        </authorList>
    </citation>
    <scope>NUCLEOTIDE SEQUENCE [LARGE SCALE GENOMIC DNA]</scope>
    <source>
        <strain evidence="4 5">GR2756</strain>
    </source>
</reference>
<dbReference type="PANTHER" id="PTHR42937">
    <property type="match status" value="1"/>
</dbReference>
<feature type="domain" description="Tryptophan synthase beta chain-like PALP" evidence="3">
    <location>
        <begin position="72"/>
        <end position="385"/>
    </location>
</feature>
<keyword evidence="2" id="KW-0663">Pyridoxal phosphate</keyword>
<dbReference type="PANTHER" id="PTHR42937:SF1">
    <property type="entry name" value="DIAMINOPROPIONATE AMMONIA-LYASE"/>
    <property type="match status" value="1"/>
</dbReference>
<dbReference type="InterPro" id="IPR010081">
    <property type="entry name" value="DiNH2opropionate_NH3_lyase"/>
</dbReference>
<keyword evidence="4" id="KW-0456">Lyase</keyword>
<accession>A0ABU3Q5L3</accession>
<gene>
    <name evidence="4" type="ORF">RQX22_07065</name>
</gene>
<dbReference type="InterPro" id="IPR036052">
    <property type="entry name" value="TrpB-like_PALP_sf"/>
</dbReference>
<dbReference type="InterPro" id="IPR001926">
    <property type="entry name" value="TrpB-like_PALP"/>
</dbReference>
<proteinExistence type="predicted"/>
<evidence type="ECO:0000259" key="3">
    <source>
        <dbReference type="Pfam" id="PF00291"/>
    </source>
</evidence>
<dbReference type="Pfam" id="PF00291">
    <property type="entry name" value="PALP"/>
    <property type="match status" value="1"/>
</dbReference>
<dbReference type="Proteomes" id="UP001259572">
    <property type="component" value="Unassembled WGS sequence"/>
</dbReference>
<sequence>MISSADVFCLYQTRKVMTLSTHSRLAPASSPILHFHNPNADPCTPYDVELQTVLDQHGFNDAKEVIGQLPWYNPTPLRELKGLAEAIGVERIYLKDESSRFGLKALKGVGGSYAIYRLLACRLQDITAASKISVRDILSGGYANAIESITVACATTGNHGRSVAFAAKSFGCRCNIYVPLNTSPGRVTALQQLGANVVRIEGNYDLAVKAVEADAQENGWYIISDTSYEGHEDTPRDVMHGYQVIADEIVEQLPADTIPTHVFVQAGVGGIAAAMCSHFWQKWGSRRPRFIVVESKEANCLYRSVESGKLVIVDGAHNTKMYGLAAGKPSLNALKILRKGADDFLAIDDIESFEAMRRLANPEGNDPGLVIGEAGGAGAGALIAIMGEREELLRSKLELTNQSIVLLFGTEGDTDSNSYASIVGQAANL</sequence>
<keyword evidence="5" id="KW-1185">Reference proteome</keyword>
<dbReference type="GO" id="GO:0008838">
    <property type="term" value="F:diaminopropionate ammonia-lyase activity"/>
    <property type="evidence" value="ECO:0007669"/>
    <property type="project" value="UniProtKB-EC"/>
</dbReference>
<dbReference type="RefSeq" id="WP_315724981.1">
    <property type="nucleotide sequence ID" value="NZ_JAVUPU010000003.1"/>
</dbReference>
<dbReference type="CDD" id="cd00640">
    <property type="entry name" value="Trp-synth-beta_II"/>
    <property type="match status" value="1"/>
</dbReference>
<name>A0ABU3Q5L3_9SPHN</name>
<evidence type="ECO:0000256" key="2">
    <source>
        <dbReference type="ARBA" id="ARBA00022898"/>
    </source>
</evidence>
<protein>
    <submittedName>
        <fullName evidence="4">Diaminopropionate ammonia-lyase</fullName>
        <ecNumber evidence="4">4.3.1.15</ecNumber>
    </submittedName>
</protein>
<comment type="caution">
    <text evidence="4">The sequence shown here is derived from an EMBL/GenBank/DDBJ whole genome shotgun (WGS) entry which is preliminary data.</text>
</comment>
<organism evidence="4 5">
    <name type="scientific">Sphingosinicella rhizophila</name>
    <dbReference type="NCBI Taxonomy" id="3050082"/>
    <lineage>
        <taxon>Bacteria</taxon>
        <taxon>Pseudomonadati</taxon>
        <taxon>Pseudomonadota</taxon>
        <taxon>Alphaproteobacteria</taxon>
        <taxon>Sphingomonadales</taxon>
        <taxon>Sphingosinicellaceae</taxon>
        <taxon>Sphingosinicella</taxon>
    </lineage>
</organism>